<dbReference type="PANTHER" id="PTHR22601">
    <property type="entry name" value="ISP4 LIKE PROTEIN"/>
    <property type="match status" value="1"/>
</dbReference>
<dbReference type="Pfam" id="PF03169">
    <property type="entry name" value="OPT"/>
    <property type="match status" value="1"/>
</dbReference>
<evidence type="ECO:0000256" key="9">
    <source>
        <dbReference type="SAM" id="MobiDB-lite"/>
    </source>
</evidence>
<feature type="transmembrane region" description="Helical" evidence="10">
    <location>
        <begin position="583"/>
        <end position="600"/>
    </location>
</feature>
<reference evidence="11" key="1">
    <citation type="submission" date="2023-03" db="EMBL/GenBank/DDBJ databases">
        <title>Massive genome expansion in bonnet fungi (Mycena s.s.) driven by repeated elements and novel gene families across ecological guilds.</title>
        <authorList>
            <consortium name="Lawrence Berkeley National Laboratory"/>
            <person name="Harder C.B."/>
            <person name="Miyauchi S."/>
            <person name="Viragh M."/>
            <person name="Kuo A."/>
            <person name="Thoen E."/>
            <person name="Andreopoulos B."/>
            <person name="Lu D."/>
            <person name="Skrede I."/>
            <person name="Drula E."/>
            <person name="Henrissat B."/>
            <person name="Morin E."/>
            <person name="Kohler A."/>
            <person name="Barry K."/>
            <person name="LaButti K."/>
            <person name="Morin E."/>
            <person name="Salamov A."/>
            <person name="Lipzen A."/>
            <person name="Mereny Z."/>
            <person name="Hegedus B."/>
            <person name="Baldrian P."/>
            <person name="Stursova M."/>
            <person name="Weitz H."/>
            <person name="Taylor A."/>
            <person name="Grigoriev I.V."/>
            <person name="Nagy L.G."/>
            <person name="Martin F."/>
            <person name="Kauserud H."/>
        </authorList>
    </citation>
    <scope>NUCLEOTIDE SEQUENCE</scope>
    <source>
        <strain evidence="11">CBHHK002</strain>
    </source>
</reference>
<keyword evidence="3" id="KW-0813">Transport</keyword>
<dbReference type="AlphaFoldDB" id="A0AAD7A895"/>
<evidence type="ECO:0000256" key="6">
    <source>
        <dbReference type="ARBA" id="ARBA00022927"/>
    </source>
</evidence>
<feature type="transmembrane region" description="Helical" evidence="10">
    <location>
        <begin position="430"/>
        <end position="450"/>
    </location>
</feature>
<evidence type="ECO:0000256" key="4">
    <source>
        <dbReference type="ARBA" id="ARBA00022692"/>
    </source>
</evidence>
<comment type="similarity">
    <text evidence="2">Belongs to the oligopeptide OPT transporter family.</text>
</comment>
<feature type="transmembrane region" description="Helical" evidence="10">
    <location>
        <begin position="612"/>
        <end position="639"/>
    </location>
</feature>
<feature type="transmembrane region" description="Helical" evidence="10">
    <location>
        <begin position="520"/>
        <end position="538"/>
    </location>
</feature>
<evidence type="ECO:0000256" key="5">
    <source>
        <dbReference type="ARBA" id="ARBA00022856"/>
    </source>
</evidence>
<name>A0AAD7A895_9AGAR</name>
<feature type="transmembrane region" description="Helical" evidence="10">
    <location>
        <begin position="659"/>
        <end position="683"/>
    </location>
</feature>
<keyword evidence="7 10" id="KW-1133">Transmembrane helix</keyword>
<keyword evidence="4 10" id="KW-0812">Transmembrane</keyword>
<feature type="transmembrane region" description="Helical" evidence="10">
    <location>
        <begin position="225"/>
        <end position="240"/>
    </location>
</feature>
<feature type="transmembrane region" description="Helical" evidence="10">
    <location>
        <begin position="462"/>
        <end position="488"/>
    </location>
</feature>
<keyword evidence="8 10" id="KW-0472">Membrane</keyword>
<feature type="transmembrane region" description="Helical" evidence="10">
    <location>
        <begin position="380"/>
        <end position="399"/>
    </location>
</feature>
<dbReference type="InterPro" id="IPR004648">
    <property type="entry name" value="Oligpept_transpt"/>
</dbReference>
<evidence type="ECO:0000313" key="11">
    <source>
        <dbReference type="EMBL" id="KAJ7351977.1"/>
    </source>
</evidence>
<comment type="caution">
    <text evidence="11">The sequence shown here is derived from an EMBL/GenBank/DDBJ whole genome shotgun (WGS) entry which is preliminary data.</text>
</comment>
<dbReference type="GO" id="GO:0016020">
    <property type="term" value="C:membrane"/>
    <property type="evidence" value="ECO:0007669"/>
    <property type="project" value="UniProtKB-SubCell"/>
</dbReference>
<dbReference type="Proteomes" id="UP001218218">
    <property type="component" value="Unassembled WGS sequence"/>
</dbReference>
<feature type="transmembrane region" description="Helical" evidence="10">
    <location>
        <begin position="171"/>
        <end position="194"/>
    </location>
</feature>
<sequence>MSETPAADNNVGSLPELTASKSRSTSSIDKTLETEKVAVTEVDSEEDVNIGVIENTEDVAPNVALHHVPFDLPWCWFECLFVGDSDNLHIQASNSSVSQLFCLIIAYVLGTAMHSVIPSHGVWRYLNPGPFNLREHTVITIMSGTASNVATGMEILAALDLFYDLRLNAAVAIFQIFATQIVGYGIAGLLRTFLVYPTYAFYPNYISGVNLLQSLHWTLNAEKRWFFWIVFAAIFFWEWIPQYPMPILTAISVICLADNGRHEFVRNLFGAGSSNEGIGLLSVSTSWTLITQGTPLVWPLQTQINSFIGMWLRYIVLTTCYYSNVFSGRDLPFMSTSLFSETGDTYNQSEVITVDYKLNTTALETVGLPRYSTTYAISQLCYNLFLGPPVTYLFLWHWLELRSAFGGLRFLKRGHEEVDDPHYKAKVPQWVYALLFFVSIGVGIGCSYAGPRGKVLMPAWSIIFFTVTATTGFNISIKYVIQIMAAFIHPGNLGVYRLCTELTSPVMYANLYASTVPPRITFGTQMAGSIVGAIFNYTMMKTIVSNNRAILVDPIGSRLWSGWIASIAMGALGKELFAFGKPYWLILFAMYVVAVVWKFSDPKSKLAKFMKYLNLPILLYIGWLPYSVNSQWTSCMIIGVYSQWWLRTRRPKWFAKYNYILSAVLDGGSQVILFILSFAVFGASRKAITFPSW</sequence>
<dbReference type="EMBL" id="JARIHO010000012">
    <property type="protein sequence ID" value="KAJ7351977.1"/>
    <property type="molecule type" value="Genomic_DNA"/>
</dbReference>
<comment type="subcellular location">
    <subcellularLocation>
        <location evidence="1">Membrane</location>
        <topology evidence="1">Multi-pass membrane protein</topology>
    </subcellularLocation>
</comment>
<organism evidence="11 12">
    <name type="scientific">Mycena albidolilacea</name>
    <dbReference type="NCBI Taxonomy" id="1033008"/>
    <lineage>
        <taxon>Eukaryota</taxon>
        <taxon>Fungi</taxon>
        <taxon>Dikarya</taxon>
        <taxon>Basidiomycota</taxon>
        <taxon>Agaricomycotina</taxon>
        <taxon>Agaricomycetes</taxon>
        <taxon>Agaricomycetidae</taxon>
        <taxon>Agaricales</taxon>
        <taxon>Marasmiineae</taxon>
        <taxon>Mycenaceae</taxon>
        <taxon>Mycena</taxon>
    </lineage>
</organism>
<keyword evidence="5" id="KW-0571">Peptide transport</keyword>
<protein>
    <submittedName>
        <fullName evidence="11">OPT superfamily oligopeptide transporter</fullName>
    </submittedName>
</protein>
<evidence type="ECO:0000256" key="3">
    <source>
        <dbReference type="ARBA" id="ARBA00022448"/>
    </source>
</evidence>
<feature type="transmembrane region" description="Helical" evidence="10">
    <location>
        <begin position="137"/>
        <end position="159"/>
    </location>
</feature>
<evidence type="ECO:0000256" key="8">
    <source>
        <dbReference type="ARBA" id="ARBA00023136"/>
    </source>
</evidence>
<evidence type="ECO:0000256" key="1">
    <source>
        <dbReference type="ARBA" id="ARBA00004141"/>
    </source>
</evidence>
<keyword evidence="12" id="KW-1185">Reference proteome</keyword>
<evidence type="ECO:0000256" key="2">
    <source>
        <dbReference type="ARBA" id="ARBA00008807"/>
    </source>
</evidence>
<dbReference type="InterPro" id="IPR004813">
    <property type="entry name" value="OPT"/>
</dbReference>
<keyword evidence="6" id="KW-0653">Protein transport</keyword>
<feature type="transmembrane region" description="Helical" evidence="10">
    <location>
        <begin position="100"/>
        <end position="117"/>
    </location>
</feature>
<evidence type="ECO:0000256" key="7">
    <source>
        <dbReference type="ARBA" id="ARBA00022989"/>
    </source>
</evidence>
<dbReference type="GO" id="GO:0015031">
    <property type="term" value="P:protein transport"/>
    <property type="evidence" value="ECO:0007669"/>
    <property type="project" value="UniProtKB-KW"/>
</dbReference>
<dbReference type="NCBIfam" id="TIGR00728">
    <property type="entry name" value="OPT_sfam"/>
    <property type="match status" value="1"/>
</dbReference>
<dbReference type="GO" id="GO:0035673">
    <property type="term" value="F:oligopeptide transmembrane transporter activity"/>
    <property type="evidence" value="ECO:0007669"/>
    <property type="project" value="InterPro"/>
</dbReference>
<accession>A0AAD7A895</accession>
<feature type="region of interest" description="Disordered" evidence="9">
    <location>
        <begin position="1"/>
        <end position="26"/>
    </location>
</feature>
<gene>
    <name evidence="11" type="ORF">DFH08DRAFT_923117</name>
</gene>
<evidence type="ECO:0000256" key="10">
    <source>
        <dbReference type="SAM" id="Phobius"/>
    </source>
</evidence>
<evidence type="ECO:0000313" key="12">
    <source>
        <dbReference type="Proteomes" id="UP001218218"/>
    </source>
</evidence>
<proteinExistence type="inferred from homology"/>